<dbReference type="PROSITE" id="PS00917">
    <property type="entry name" value="ASN_GLN_ASE_2"/>
    <property type="match status" value="1"/>
</dbReference>
<evidence type="ECO:0000313" key="8">
    <source>
        <dbReference type="EMBL" id="BBY27501.1"/>
    </source>
</evidence>
<dbReference type="InterPro" id="IPR004550">
    <property type="entry name" value="AsnASE_II"/>
</dbReference>
<dbReference type="SFLD" id="SFLDS00057">
    <property type="entry name" value="Glutaminase/Asparaginase"/>
    <property type="match status" value="1"/>
</dbReference>
<evidence type="ECO:0000259" key="6">
    <source>
        <dbReference type="Pfam" id="PF00710"/>
    </source>
</evidence>
<feature type="active site" evidence="5">
    <location>
        <position position="86"/>
    </location>
</feature>
<dbReference type="InterPro" id="IPR006034">
    <property type="entry name" value="Asparaginase/glutaminase-like"/>
</dbReference>
<evidence type="ECO:0000256" key="4">
    <source>
        <dbReference type="PIRSR" id="PIRSR001220-2"/>
    </source>
</evidence>
<feature type="domain" description="L-asparaginase N-terminal" evidence="6">
    <location>
        <begin position="3"/>
        <end position="190"/>
    </location>
</feature>
<feature type="binding site" evidence="4">
    <location>
        <begin position="86"/>
        <end position="87"/>
    </location>
    <ligand>
        <name>substrate</name>
    </ligand>
</feature>
<feature type="binding site" evidence="4">
    <location>
        <position position="53"/>
    </location>
    <ligand>
        <name>substrate</name>
    </ligand>
</feature>
<dbReference type="PRINTS" id="PR00139">
    <property type="entry name" value="ASNGLNASE"/>
</dbReference>
<dbReference type="Pfam" id="PF00710">
    <property type="entry name" value="Asparaginase"/>
    <property type="match status" value="1"/>
</dbReference>
<keyword evidence="9" id="KW-1185">Reference proteome</keyword>
<dbReference type="Proteomes" id="UP000467193">
    <property type="component" value="Chromosome"/>
</dbReference>
<evidence type="ECO:0000313" key="9">
    <source>
        <dbReference type="Proteomes" id="UP000467193"/>
    </source>
</evidence>
<sequence length="323" mass="32531">MPHVVVLTSGGTISSRRSGDSVVAVDDASALLAGVVVDEGISVEAHEVVRVGSYRMTPSDMRAIADAVATHLRRDDVHGIVVTHGTDTLEETAILLDLVHDDPRPVALTGAQRAADVADTDGPRNIRDAITVAASADARGRGVVVVFDGSIHAARGVRKEHTVDLAAFANPAGTVGTVRTGTVRIHSTPVRPGALARPRPEFDTTRVDVVAVYPGGDDVLLRAAVGAGARGIVLVGTGLGNAPEGIARAVAEIVADGVVVALSTRVPAGPVLPVYGNGGGYDLVAAGAVPASLPPSQARIALALLLSSGATPAAVAGALGDYA</sequence>
<comment type="similarity">
    <text evidence="1">Belongs to the asparaginase 1 family.</text>
</comment>
<dbReference type="PROSITE" id="PS51732">
    <property type="entry name" value="ASN_GLN_ASE_3"/>
    <property type="match status" value="1"/>
</dbReference>
<dbReference type="InterPro" id="IPR027474">
    <property type="entry name" value="L-asparaginase_N"/>
</dbReference>
<dbReference type="EMBL" id="AP022588">
    <property type="protein sequence ID" value="BBY27501.1"/>
    <property type="molecule type" value="Genomic_DNA"/>
</dbReference>
<dbReference type="Gene3D" id="3.40.50.1170">
    <property type="entry name" value="L-asparaginase, N-terminal domain"/>
    <property type="match status" value="1"/>
</dbReference>
<dbReference type="Gene3D" id="3.40.50.40">
    <property type="match status" value="1"/>
</dbReference>
<keyword evidence="2" id="KW-0378">Hydrolase</keyword>
<dbReference type="InterPro" id="IPR027473">
    <property type="entry name" value="L-asparaginase_C"/>
</dbReference>
<dbReference type="InterPro" id="IPR027475">
    <property type="entry name" value="Asparaginase/glutaminase_AS2"/>
</dbReference>
<dbReference type="GO" id="GO:0006528">
    <property type="term" value="P:asparagine metabolic process"/>
    <property type="evidence" value="ECO:0007669"/>
    <property type="project" value="InterPro"/>
</dbReference>
<dbReference type="RefSeq" id="WP_163796384.1">
    <property type="nucleotide sequence ID" value="NZ_AP022588.1"/>
</dbReference>
<dbReference type="PIRSF" id="PIRSF500176">
    <property type="entry name" value="L_ASNase"/>
    <property type="match status" value="1"/>
</dbReference>
<dbReference type="InterPro" id="IPR040919">
    <property type="entry name" value="Asparaginase_C"/>
</dbReference>
<dbReference type="PANTHER" id="PTHR11707">
    <property type="entry name" value="L-ASPARAGINASE"/>
    <property type="match status" value="1"/>
</dbReference>
<gene>
    <name evidence="8" type="ORF">MSEDJ_15970</name>
</gene>
<reference evidence="8 9" key="1">
    <citation type="journal article" date="2019" name="Emerg. Microbes Infect.">
        <title>Comprehensive subspecies identification of 175 nontuberculous mycobacteria species based on 7547 genomic profiles.</title>
        <authorList>
            <person name="Matsumoto Y."/>
            <person name="Kinjo T."/>
            <person name="Motooka D."/>
            <person name="Nabeya D."/>
            <person name="Jung N."/>
            <person name="Uechi K."/>
            <person name="Horii T."/>
            <person name="Iida T."/>
            <person name="Fujita J."/>
            <person name="Nakamura S."/>
        </authorList>
    </citation>
    <scope>NUCLEOTIDE SEQUENCE [LARGE SCALE GENOMIC DNA]</scope>
    <source>
        <strain evidence="8 9">JCM 17899</strain>
    </source>
</reference>
<dbReference type="AlphaFoldDB" id="A0A7I7QMG1"/>
<protein>
    <submittedName>
        <fullName evidence="8">L-asparaginase</fullName>
    </submittedName>
</protein>
<dbReference type="CDD" id="cd08964">
    <property type="entry name" value="L-asparaginase_II"/>
    <property type="match status" value="1"/>
</dbReference>
<feature type="active site" description="O-isoaspartyl threonine intermediate" evidence="3">
    <location>
        <position position="12"/>
    </location>
</feature>
<evidence type="ECO:0000256" key="3">
    <source>
        <dbReference type="PIRSR" id="PIRSR001220-1"/>
    </source>
</evidence>
<dbReference type="PANTHER" id="PTHR11707:SF28">
    <property type="entry name" value="60 KDA LYSOPHOSPHOLIPASE"/>
    <property type="match status" value="1"/>
</dbReference>
<accession>A0A7I7QMG1</accession>
<dbReference type="SUPFAM" id="SSF53774">
    <property type="entry name" value="Glutaminase/Asparaginase"/>
    <property type="match status" value="1"/>
</dbReference>
<name>A0A7I7QMG1_9MYCO</name>
<organism evidence="8 9">
    <name type="scientific">Mycolicibacterium sediminis</name>
    <dbReference type="NCBI Taxonomy" id="1286180"/>
    <lineage>
        <taxon>Bacteria</taxon>
        <taxon>Bacillati</taxon>
        <taxon>Actinomycetota</taxon>
        <taxon>Actinomycetes</taxon>
        <taxon>Mycobacteriales</taxon>
        <taxon>Mycobacteriaceae</taxon>
        <taxon>Mycolicibacterium</taxon>
    </lineage>
</organism>
<evidence type="ECO:0000256" key="5">
    <source>
        <dbReference type="PROSITE-ProRule" id="PRU10100"/>
    </source>
</evidence>
<dbReference type="InterPro" id="IPR037152">
    <property type="entry name" value="L-asparaginase_N_sf"/>
</dbReference>
<evidence type="ECO:0000256" key="2">
    <source>
        <dbReference type="ARBA" id="ARBA00022801"/>
    </source>
</evidence>
<evidence type="ECO:0000259" key="7">
    <source>
        <dbReference type="Pfam" id="PF17763"/>
    </source>
</evidence>
<evidence type="ECO:0000256" key="1">
    <source>
        <dbReference type="ARBA" id="ARBA00010518"/>
    </source>
</evidence>
<feature type="domain" description="Asparaginase/glutaminase C-terminal" evidence="7">
    <location>
        <begin position="206"/>
        <end position="316"/>
    </location>
</feature>
<proteinExistence type="inferred from homology"/>
<dbReference type="GO" id="GO:0004067">
    <property type="term" value="F:asparaginase activity"/>
    <property type="evidence" value="ECO:0007669"/>
    <property type="project" value="UniProtKB-UniRule"/>
</dbReference>
<dbReference type="Pfam" id="PF17763">
    <property type="entry name" value="Asparaginase_C"/>
    <property type="match status" value="1"/>
</dbReference>
<dbReference type="SMART" id="SM00870">
    <property type="entry name" value="Asparaginase"/>
    <property type="match status" value="1"/>
</dbReference>
<dbReference type="KEGG" id="msei:MSEDJ_15970"/>
<dbReference type="InterPro" id="IPR036152">
    <property type="entry name" value="Asp/glu_Ase-like_sf"/>
</dbReference>
<dbReference type="PIRSF" id="PIRSF001220">
    <property type="entry name" value="L-ASNase_gatD"/>
    <property type="match status" value="1"/>
</dbReference>